<evidence type="ECO:0000313" key="5">
    <source>
        <dbReference type="Proteomes" id="UP000584325"/>
    </source>
</evidence>
<dbReference type="OrthoDB" id="9128461at2"/>
<dbReference type="EMBL" id="CP040017">
    <property type="protein sequence ID" value="QCP10320.1"/>
    <property type="molecule type" value="Genomic_DNA"/>
</dbReference>
<keyword evidence="1" id="KW-0732">Signal</keyword>
<feature type="chain" id="PRO_5044607302" evidence="1">
    <location>
        <begin position="26"/>
        <end position="353"/>
    </location>
</feature>
<sequence length="353" mass="39184">MTQFLGACKRALLATLLMTPVAAHAVEWKTDTSKVARYFDNNNARSQHFFGANAGTGDFLLARSEPGEVAKRHGLDKVCVPVYVFDGISGILTKTANLSFYLINLSKIKAATVDAKERQLGEATYFKYAVTLNDGTKLDAITWKQDRVVACGNNAEGKLIQAPLEWTKFSSVSANTCDFDETKFNWKTDALVDAAKAFPYTHYPDSTSPVDLTGDALYRHGSVDIHYDHDQAALEQKFAYCIEGAKKMGDLKRSARANIAAQKAAELAADKTRQEKAQQAREEFMQQLVREAEVMRKTINIGTRTNCGQVFEIKRPMVGVQTIIGMQYIDISQLWGASANCYFRNGVYVGIER</sequence>
<organism evidence="2 5">
    <name type="scientific">Pseudoduganella umbonata</name>
    <dbReference type="NCBI Taxonomy" id="864828"/>
    <lineage>
        <taxon>Bacteria</taxon>
        <taxon>Pseudomonadati</taxon>
        <taxon>Pseudomonadota</taxon>
        <taxon>Betaproteobacteria</taxon>
        <taxon>Burkholderiales</taxon>
        <taxon>Oxalobacteraceae</taxon>
        <taxon>Telluria group</taxon>
        <taxon>Pseudoduganella</taxon>
    </lineage>
</organism>
<dbReference type="RefSeq" id="WP_137313204.1">
    <property type="nucleotide sequence ID" value="NZ_CP040017.1"/>
</dbReference>
<dbReference type="Proteomes" id="UP000584325">
    <property type="component" value="Unassembled WGS sequence"/>
</dbReference>
<proteinExistence type="predicted"/>
<accession>A0A4P8HPE1</accession>
<evidence type="ECO:0000256" key="1">
    <source>
        <dbReference type="SAM" id="SignalP"/>
    </source>
</evidence>
<evidence type="ECO:0000313" key="2">
    <source>
        <dbReference type="EMBL" id="MBB3221127.1"/>
    </source>
</evidence>
<name>A0A4P8HPE1_9BURK</name>
<protein>
    <submittedName>
        <fullName evidence="2">Uncharacterized protein</fullName>
    </submittedName>
</protein>
<feature type="signal peptide" evidence="1">
    <location>
        <begin position="1"/>
        <end position="25"/>
    </location>
</feature>
<reference evidence="3 4" key="1">
    <citation type="submission" date="2019-05" db="EMBL/GenBank/DDBJ databases">
        <title>Draft Genome Sequences of Six Type Strains of the Genus Massilia.</title>
        <authorList>
            <person name="Miess H."/>
            <person name="Frediansyhah A."/>
            <person name="Gross H."/>
        </authorList>
    </citation>
    <scope>NUCLEOTIDE SEQUENCE [LARGE SCALE GENOMIC DNA]</scope>
    <source>
        <strain evidence="3 4">DSMZ 26121</strain>
    </source>
</reference>
<gene>
    <name evidence="3" type="ORF">FCL38_07680</name>
    <name evidence="2" type="ORF">FHS02_001934</name>
</gene>
<reference evidence="2 5" key="2">
    <citation type="submission" date="2020-08" db="EMBL/GenBank/DDBJ databases">
        <title>Genomic Encyclopedia of Type Strains, Phase III (KMG-III): the genomes of soil and plant-associated and newly described type strains.</title>
        <authorList>
            <person name="Whitman W."/>
        </authorList>
    </citation>
    <scope>NUCLEOTIDE SEQUENCE [LARGE SCALE GENOMIC DNA]</scope>
    <source>
        <strain evidence="2 5">CECT 7753</strain>
    </source>
</reference>
<keyword evidence="4" id="KW-1185">Reference proteome</keyword>
<dbReference type="AlphaFoldDB" id="A0A4P8HPE1"/>
<dbReference type="Proteomes" id="UP000298763">
    <property type="component" value="Chromosome"/>
</dbReference>
<dbReference type="EMBL" id="JACHXS010000003">
    <property type="protein sequence ID" value="MBB3221127.1"/>
    <property type="molecule type" value="Genomic_DNA"/>
</dbReference>
<evidence type="ECO:0000313" key="3">
    <source>
        <dbReference type="EMBL" id="QCP10320.1"/>
    </source>
</evidence>
<evidence type="ECO:0000313" key="4">
    <source>
        <dbReference type="Proteomes" id="UP000298763"/>
    </source>
</evidence>